<evidence type="ECO:0000256" key="1">
    <source>
        <dbReference type="ARBA" id="ARBA00022679"/>
    </source>
</evidence>
<dbReference type="EMBL" id="JBHSHT010000001">
    <property type="protein sequence ID" value="MFC4824190.1"/>
    <property type="molecule type" value="Genomic_DNA"/>
</dbReference>
<dbReference type="GeneID" id="73045129"/>
<evidence type="ECO:0000313" key="4">
    <source>
        <dbReference type="EMBL" id="MFC4824190.1"/>
    </source>
</evidence>
<gene>
    <name evidence="4" type="ORF">ACFO9K_07935</name>
</gene>
<keyword evidence="2 4" id="KW-0012">Acyltransferase</keyword>
<keyword evidence="1 4" id="KW-0808">Transferase</keyword>
<evidence type="ECO:0000256" key="2">
    <source>
        <dbReference type="ARBA" id="ARBA00023315"/>
    </source>
</evidence>
<dbReference type="RefSeq" id="WP_254266740.1">
    <property type="nucleotide sequence ID" value="NZ_CP100400.1"/>
</dbReference>
<evidence type="ECO:0000259" key="3">
    <source>
        <dbReference type="PROSITE" id="PS51186"/>
    </source>
</evidence>
<comment type="caution">
    <text evidence="4">The sequence shown here is derived from an EMBL/GenBank/DDBJ whole genome shotgun (WGS) entry which is preliminary data.</text>
</comment>
<protein>
    <submittedName>
        <fullName evidence="4">GNAT family N-acetyltransferase</fullName>
        <ecNumber evidence="4">2.3.-.-</ecNumber>
    </submittedName>
</protein>
<organism evidence="4 5">
    <name type="scientific">Halorussus aquaticus</name>
    <dbReference type="NCBI Taxonomy" id="2953748"/>
    <lineage>
        <taxon>Archaea</taxon>
        <taxon>Methanobacteriati</taxon>
        <taxon>Methanobacteriota</taxon>
        <taxon>Stenosarchaea group</taxon>
        <taxon>Halobacteria</taxon>
        <taxon>Halobacteriales</taxon>
        <taxon>Haladaptataceae</taxon>
        <taxon>Halorussus</taxon>
    </lineage>
</organism>
<dbReference type="Gene3D" id="3.40.630.30">
    <property type="match status" value="1"/>
</dbReference>
<dbReference type="CDD" id="cd04301">
    <property type="entry name" value="NAT_SF"/>
    <property type="match status" value="1"/>
</dbReference>
<dbReference type="PANTHER" id="PTHR43877:SF2">
    <property type="entry name" value="AMINOALKYLPHOSPHONATE N-ACETYLTRANSFERASE-RELATED"/>
    <property type="match status" value="1"/>
</dbReference>
<dbReference type="InterPro" id="IPR050832">
    <property type="entry name" value="Bact_Acetyltransf"/>
</dbReference>
<feature type="domain" description="N-acetyltransferase" evidence="3">
    <location>
        <begin position="25"/>
        <end position="173"/>
    </location>
</feature>
<dbReference type="SUPFAM" id="SSF55729">
    <property type="entry name" value="Acyl-CoA N-acyltransferases (Nat)"/>
    <property type="match status" value="1"/>
</dbReference>
<dbReference type="PANTHER" id="PTHR43877">
    <property type="entry name" value="AMINOALKYLPHOSPHONATE N-ACETYLTRANSFERASE-RELATED-RELATED"/>
    <property type="match status" value="1"/>
</dbReference>
<accession>A0ABD5Q0K2</accession>
<dbReference type="PROSITE" id="PS51186">
    <property type="entry name" value="GNAT"/>
    <property type="match status" value="1"/>
</dbReference>
<evidence type="ECO:0000313" key="5">
    <source>
        <dbReference type="Proteomes" id="UP001595945"/>
    </source>
</evidence>
<name>A0ABD5Q0K2_9EURY</name>
<dbReference type="Proteomes" id="UP001595945">
    <property type="component" value="Unassembled WGS sequence"/>
</dbReference>
<keyword evidence="5" id="KW-1185">Reference proteome</keyword>
<dbReference type="GO" id="GO:0016746">
    <property type="term" value="F:acyltransferase activity"/>
    <property type="evidence" value="ECO:0007669"/>
    <property type="project" value="UniProtKB-KW"/>
</dbReference>
<dbReference type="InterPro" id="IPR016181">
    <property type="entry name" value="Acyl_CoA_acyltransferase"/>
</dbReference>
<dbReference type="Pfam" id="PF00583">
    <property type="entry name" value="Acetyltransf_1"/>
    <property type="match status" value="1"/>
</dbReference>
<sequence length="173" mass="19197">MGSDGVSVVRTEVDGHESALRGLLLDYYEFADREARAYFDELTGIDIEAAVEDDIDRLESAAVDDPLFLARDGDRIVGSVQLKRLDETTAEVKRLYVTPDYRGTGIGQRLMAELLDGAERDGFETLRLGVGPSLDAARSLYEDLGFEYTSRYDQSGAPEAVGDEWGFMRRSLD</sequence>
<dbReference type="EC" id="2.3.-.-" evidence="4"/>
<reference evidence="4 5" key="1">
    <citation type="journal article" date="2019" name="Int. J. Syst. Evol. Microbiol.">
        <title>The Global Catalogue of Microorganisms (GCM) 10K type strain sequencing project: providing services to taxonomists for standard genome sequencing and annotation.</title>
        <authorList>
            <consortium name="The Broad Institute Genomics Platform"/>
            <consortium name="The Broad Institute Genome Sequencing Center for Infectious Disease"/>
            <person name="Wu L."/>
            <person name="Ma J."/>
        </authorList>
    </citation>
    <scope>NUCLEOTIDE SEQUENCE [LARGE SCALE GENOMIC DNA]</scope>
    <source>
        <strain evidence="4 5">XZYJ18</strain>
    </source>
</reference>
<proteinExistence type="predicted"/>
<dbReference type="InterPro" id="IPR000182">
    <property type="entry name" value="GNAT_dom"/>
</dbReference>
<dbReference type="AlphaFoldDB" id="A0ABD5Q0K2"/>